<dbReference type="AlphaFoldDB" id="A0A4R2Q535"/>
<sequence length="133" mass="13824">MTATAGQDATISIGATPVAGVRVSGFTRNATPIDISDKGSAGYQELMAGKVSSAVLTFNAEGVEKDQVLRDLALGPVSGWTIENLTLDLANGDKISGTFFMGEYTEGDDYKEATTFSATFQSSGQWTLTQAGG</sequence>
<dbReference type="InterPro" id="IPR011855">
    <property type="entry name" value="Phgtail_TP901_1"/>
</dbReference>
<gene>
    <name evidence="1" type="ORF">EV662_10116</name>
</gene>
<accession>A0A4R2Q535</accession>
<name>A0A4R2Q535_9RHOB</name>
<keyword evidence="2" id="KW-1185">Reference proteome</keyword>
<dbReference type="EMBL" id="SLXP01000001">
    <property type="protein sequence ID" value="TCP43933.1"/>
    <property type="molecule type" value="Genomic_DNA"/>
</dbReference>
<protein>
    <submittedName>
        <fullName evidence="1">Putative secreted protein</fullName>
    </submittedName>
</protein>
<dbReference type="OrthoDB" id="7266971at2"/>
<dbReference type="Proteomes" id="UP000294835">
    <property type="component" value="Unassembled WGS sequence"/>
</dbReference>
<dbReference type="RefSeq" id="WP_132460099.1">
    <property type="nucleotide sequence ID" value="NZ_SLXP01000001.1"/>
</dbReference>
<organism evidence="1 2">
    <name type="scientific">Rhodovulum marinum</name>
    <dbReference type="NCBI Taxonomy" id="320662"/>
    <lineage>
        <taxon>Bacteria</taxon>
        <taxon>Pseudomonadati</taxon>
        <taxon>Pseudomonadota</taxon>
        <taxon>Alphaproteobacteria</taxon>
        <taxon>Rhodobacterales</taxon>
        <taxon>Paracoccaceae</taxon>
        <taxon>Rhodovulum</taxon>
    </lineage>
</organism>
<evidence type="ECO:0000313" key="1">
    <source>
        <dbReference type="EMBL" id="TCP43933.1"/>
    </source>
</evidence>
<proteinExistence type="predicted"/>
<dbReference type="Pfam" id="PF06199">
    <property type="entry name" value="Phage_tail_2"/>
    <property type="match status" value="1"/>
</dbReference>
<reference evidence="1 2" key="1">
    <citation type="submission" date="2019-03" db="EMBL/GenBank/DDBJ databases">
        <title>Genomic Encyclopedia of Type Strains, Phase IV (KMG-IV): sequencing the most valuable type-strain genomes for metagenomic binning, comparative biology and taxonomic classification.</title>
        <authorList>
            <person name="Goeker M."/>
        </authorList>
    </citation>
    <scope>NUCLEOTIDE SEQUENCE [LARGE SCALE GENOMIC DNA]</scope>
    <source>
        <strain evidence="1 2">DSM 18063</strain>
    </source>
</reference>
<comment type="caution">
    <text evidence="1">The sequence shown here is derived from an EMBL/GenBank/DDBJ whole genome shotgun (WGS) entry which is preliminary data.</text>
</comment>
<evidence type="ECO:0000313" key="2">
    <source>
        <dbReference type="Proteomes" id="UP000294835"/>
    </source>
</evidence>